<dbReference type="EMBL" id="GBXM01006009">
    <property type="protein sequence ID" value="JAI02569.1"/>
    <property type="molecule type" value="Transcribed_RNA"/>
</dbReference>
<reference evidence="1" key="1">
    <citation type="submission" date="2014-11" db="EMBL/GenBank/DDBJ databases">
        <authorList>
            <person name="Amaro Gonzalez C."/>
        </authorList>
    </citation>
    <scope>NUCLEOTIDE SEQUENCE</scope>
</reference>
<accession>A0A0E9XLJ0</accession>
<reference evidence="1" key="2">
    <citation type="journal article" date="2015" name="Fish Shellfish Immunol.">
        <title>Early steps in the European eel (Anguilla anguilla)-Vibrio vulnificus interaction in the gills: Role of the RtxA13 toxin.</title>
        <authorList>
            <person name="Callol A."/>
            <person name="Pajuelo D."/>
            <person name="Ebbesson L."/>
            <person name="Teles M."/>
            <person name="MacKenzie S."/>
            <person name="Amaro C."/>
        </authorList>
    </citation>
    <scope>NUCLEOTIDE SEQUENCE</scope>
</reference>
<organism evidence="1">
    <name type="scientific">Anguilla anguilla</name>
    <name type="common">European freshwater eel</name>
    <name type="synonym">Muraena anguilla</name>
    <dbReference type="NCBI Taxonomy" id="7936"/>
    <lineage>
        <taxon>Eukaryota</taxon>
        <taxon>Metazoa</taxon>
        <taxon>Chordata</taxon>
        <taxon>Craniata</taxon>
        <taxon>Vertebrata</taxon>
        <taxon>Euteleostomi</taxon>
        <taxon>Actinopterygii</taxon>
        <taxon>Neopterygii</taxon>
        <taxon>Teleostei</taxon>
        <taxon>Anguilliformes</taxon>
        <taxon>Anguillidae</taxon>
        <taxon>Anguilla</taxon>
    </lineage>
</organism>
<proteinExistence type="predicted"/>
<dbReference type="AlphaFoldDB" id="A0A0E9XLJ0"/>
<protein>
    <submittedName>
        <fullName evidence="1">Uncharacterized protein</fullName>
    </submittedName>
</protein>
<evidence type="ECO:0000313" key="1">
    <source>
        <dbReference type="EMBL" id="JAI02569.1"/>
    </source>
</evidence>
<name>A0A0E9XLJ0_ANGAN</name>
<sequence length="64" mass="7360">MMKNKTVKQEEEGSTQSNASRYDLLSFFLPFLTSDLIVYLVKHGCSPVHVFNGRFLPFTSIFDQ</sequence>